<dbReference type="Proteomes" id="UP001212841">
    <property type="component" value="Unassembled WGS sequence"/>
</dbReference>
<organism evidence="1 2">
    <name type="scientific">Rhizophlyctis rosea</name>
    <dbReference type="NCBI Taxonomy" id="64517"/>
    <lineage>
        <taxon>Eukaryota</taxon>
        <taxon>Fungi</taxon>
        <taxon>Fungi incertae sedis</taxon>
        <taxon>Chytridiomycota</taxon>
        <taxon>Chytridiomycota incertae sedis</taxon>
        <taxon>Chytridiomycetes</taxon>
        <taxon>Rhizophlyctidales</taxon>
        <taxon>Rhizophlyctidaceae</taxon>
        <taxon>Rhizophlyctis</taxon>
    </lineage>
</organism>
<dbReference type="AlphaFoldDB" id="A0AAD5XA61"/>
<sequence>MGSYSLDNKHYIQPQSTSSHALVHCEGYPIGSVSLAAPSNIPYIPLKIQPRSERQEPIPQRLTRSKWIPVSEGVGHISIWDPSHPALITSFRAINEFYVQGHLCGTRYACFNPRWAAEEENVDCFQSIRMWDINAEEKSAKAAWTVRLPGHIVDVAINEQMVACAYGSLISDENLAETHTTAPLLDDEDRVFGLQFRDVRDGSLIGSAPAFEDVTDIICIALTRFYCVVTKAEGSQGGQAVLLVDLKSGDIVFEIDLATMFIEGYGGLRVSDCETYMLLWSSRNQLAVIDLEEGVWRLCERKVDGDADEWPFGFWATRRLQNGMEEVGRLRTVGHGKSLLDVAWKATPKLTALNRAAH</sequence>
<dbReference type="SUPFAM" id="SSF50978">
    <property type="entry name" value="WD40 repeat-like"/>
    <property type="match status" value="1"/>
</dbReference>
<comment type="caution">
    <text evidence="1">The sequence shown here is derived from an EMBL/GenBank/DDBJ whole genome shotgun (WGS) entry which is preliminary data.</text>
</comment>
<accession>A0AAD5XA61</accession>
<reference evidence="1" key="1">
    <citation type="submission" date="2020-05" db="EMBL/GenBank/DDBJ databases">
        <title>Phylogenomic resolution of chytrid fungi.</title>
        <authorList>
            <person name="Stajich J.E."/>
            <person name="Amses K."/>
            <person name="Simmons R."/>
            <person name="Seto K."/>
            <person name="Myers J."/>
            <person name="Bonds A."/>
            <person name="Quandt C.A."/>
            <person name="Barry K."/>
            <person name="Liu P."/>
            <person name="Grigoriev I."/>
            <person name="Longcore J.E."/>
            <person name="James T.Y."/>
        </authorList>
    </citation>
    <scope>NUCLEOTIDE SEQUENCE</scope>
    <source>
        <strain evidence="1">JEL0318</strain>
    </source>
</reference>
<dbReference type="EMBL" id="JADGJD010000010">
    <property type="protein sequence ID" value="KAJ3057129.1"/>
    <property type="molecule type" value="Genomic_DNA"/>
</dbReference>
<gene>
    <name evidence="1" type="ORF">HK097_000057</name>
</gene>
<protein>
    <submittedName>
        <fullName evidence="1">Uncharacterized protein</fullName>
    </submittedName>
</protein>
<proteinExistence type="predicted"/>
<keyword evidence="2" id="KW-1185">Reference proteome</keyword>
<name>A0AAD5XA61_9FUNG</name>
<dbReference type="InterPro" id="IPR036322">
    <property type="entry name" value="WD40_repeat_dom_sf"/>
</dbReference>
<evidence type="ECO:0000313" key="2">
    <source>
        <dbReference type="Proteomes" id="UP001212841"/>
    </source>
</evidence>
<evidence type="ECO:0000313" key="1">
    <source>
        <dbReference type="EMBL" id="KAJ3057129.1"/>
    </source>
</evidence>